<proteinExistence type="inferred from homology"/>
<dbReference type="InterPro" id="IPR035093">
    <property type="entry name" value="RelE/ParE_toxin_dom_sf"/>
</dbReference>
<evidence type="ECO:0000313" key="4">
    <source>
        <dbReference type="Proteomes" id="UP001049200"/>
    </source>
</evidence>
<dbReference type="InterPro" id="IPR007712">
    <property type="entry name" value="RelE/ParE_toxin"/>
</dbReference>
<dbReference type="NCBIfam" id="TIGR02385">
    <property type="entry name" value="RelE_StbE"/>
    <property type="match status" value="1"/>
</dbReference>
<keyword evidence="2" id="KW-1277">Toxin-antitoxin system</keyword>
<dbReference type="Gene3D" id="3.30.2310.20">
    <property type="entry name" value="RelE-like"/>
    <property type="match status" value="1"/>
</dbReference>
<name>A0ABS6QKQ8_9PSED</name>
<evidence type="ECO:0000256" key="1">
    <source>
        <dbReference type="ARBA" id="ARBA00006226"/>
    </source>
</evidence>
<dbReference type="Proteomes" id="UP001049200">
    <property type="component" value="Unassembled WGS sequence"/>
</dbReference>
<accession>A0ABS6QKQ8</accession>
<dbReference type="EMBL" id="JAHSTU010000001">
    <property type="protein sequence ID" value="MBV4519527.1"/>
    <property type="molecule type" value="Genomic_DNA"/>
</dbReference>
<comment type="similarity">
    <text evidence="1">Belongs to the RelE toxin family.</text>
</comment>
<evidence type="ECO:0000313" key="3">
    <source>
        <dbReference type="EMBL" id="MBV4519527.1"/>
    </source>
</evidence>
<keyword evidence="4" id="KW-1185">Reference proteome</keyword>
<comment type="caution">
    <text evidence="3">The sequence shown here is derived from an EMBL/GenBank/DDBJ whole genome shotgun (WGS) entry which is preliminary data.</text>
</comment>
<reference evidence="3" key="1">
    <citation type="submission" date="2021-06" db="EMBL/GenBank/DDBJ databases">
        <title>Updating the genus Pseudomonas: Description of 43 new species and partition of the Pseudomonas putida group.</title>
        <authorList>
            <person name="Girard L."/>
            <person name="Lood C."/>
            <person name="Vandamme P."/>
            <person name="Rokni-Zadeh H."/>
            <person name="Van Noort V."/>
            <person name="Hofte M."/>
            <person name="Lavigne R."/>
            <person name="De Mot R."/>
        </authorList>
    </citation>
    <scope>NUCLEOTIDE SEQUENCE</scope>
    <source>
        <strain evidence="3">SWRI74</strain>
    </source>
</reference>
<dbReference type="PANTHER" id="PTHR33755">
    <property type="entry name" value="TOXIN PARE1-RELATED"/>
    <property type="match status" value="1"/>
</dbReference>
<organism evidence="3 4">
    <name type="scientific">Pseudomonas azerbaijanoccidentalis</name>
    <dbReference type="NCBI Taxonomy" id="2842347"/>
    <lineage>
        <taxon>Bacteria</taxon>
        <taxon>Pseudomonadati</taxon>
        <taxon>Pseudomonadota</taxon>
        <taxon>Gammaproteobacteria</taxon>
        <taxon>Pseudomonadales</taxon>
        <taxon>Pseudomonadaceae</taxon>
        <taxon>Pseudomonas</taxon>
    </lineage>
</organism>
<dbReference type="InterPro" id="IPR051803">
    <property type="entry name" value="TA_system_RelE-like_toxin"/>
</dbReference>
<evidence type="ECO:0000256" key="2">
    <source>
        <dbReference type="ARBA" id="ARBA00022649"/>
    </source>
</evidence>
<dbReference type="Pfam" id="PF05016">
    <property type="entry name" value="ParE_toxin"/>
    <property type="match status" value="1"/>
</dbReference>
<gene>
    <name evidence="3" type="ORF">KVG88_05590</name>
</gene>
<protein>
    <submittedName>
        <fullName evidence="3">Type II toxin-antitoxin system RelE/ParE family toxin</fullName>
    </submittedName>
</protein>
<sequence>MKPWLRLSKCWKSSAKLAVRLVKWKLPALDALTDIIDYIEQFNPIAAASLHSTIVTSTKGLSEMPHSFRSGRLPGTREMVVHPNYLVVYQVVDHVEILTVLHAKQKYP</sequence>
<dbReference type="PANTHER" id="PTHR33755:SF7">
    <property type="entry name" value="TOXIN MODULE OF TOXIN-ANTITOXIN SYSTEM RELE_STBE FAMILY"/>
    <property type="match status" value="1"/>
</dbReference>